<proteinExistence type="predicted"/>
<evidence type="ECO:0000313" key="2">
    <source>
        <dbReference type="EMBL" id="OQW51616.1"/>
    </source>
</evidence>
<comment type="caution">
    <text evidence="2">The sequence shown here is derived from an EMBL/GenBank/DDBJ whole genome shotgun (WGS) entry which is preliminary data.</text>
</comment>
<dbReference type="STRING" id="1827387.A4S15_10310"/>
<dbReference type="InterPro" id="IPR011322">
    <property type="entry name" value="N-reg_PII-like_a/b"/>
</dbReference>
<evidence type="ECO:0000259" key="1">
    <source>
        <dbReference type="Pfam" id="PF09413"/>
    </source>
</evidence>
<gene>
    <name evidence="2" type="ORF">A4S15_10310</name>
</gene>
<dbReference type="Pfam" id="PF09413">
    <property type="entry name" value="DUF2007"/>
    <property type="match status" value="1"/>
</dbReference>
<protein>
    <recommendedName>
        <fullName evidence="1">DUF2007 domain-containing protein</fullName>
    </recommendedName>
</protein>
<dbReference type="RefSeq" id="WP_376801948.1">
    <property type="nucleotide sequence ID" value="NZ_DBNB01000034.1"/>
</dbReference>
<name>A0A1W9HVY9_9HYPH</name>
<dbReference type="Proteomes" id="UP000192872">
    <property type="component" value="Unassembled WGS sequence"/>
</dbReference>
<feature type="domain" description="DUF2007" evidence="1">
    <location>
        <begin position="1"/>
        <end position="65"/>
    </location>
</feature>
<dbReference type="AlphaFoldDB" id="A0A1W9HVY9"/>
<organism evidence="2 3">
    <name type="scientific">Candidatus Raskinella chloraquaticus</name>
    <dbReference type="NCBI Taxonomy" id="1951219"/>
    <lineage>
        <taxon>Bacteria</taxon>
        <taxon>Pseudomonadati</taxon>
        <taxon>Pseudomonadota</taxon>
        <taxon>Alphaproteobacteria</taxon>
        <taxon>Hyphomicrobiales</taxon>
        <taxon>Phreatobacteraceae</taxon>
        <taxon>Candidatus Raskinella</taxon>
    </lineage>
</organism>
<evidence type="ECO:0000313" key="3">
    <source>
        <dbReference type="Proteomes" id="UP000192872"/>
    </source>
</evidence>
<dbReference type="Gene3D" id="3.30.70.790">
    <property type="entry name" value="UreE, C-terminal domain"/>
    <property type="match status" value="1"/>
</dbReference>
<dbReference type="EMBL" id="LWDL01000018">
    <property type="protein sequence ID" value="OQW51616.1"/>
    <property type="molecule type" value="Genomic_DNA"/>
</dbReference>
<dbReference type="InterPro" id="IPR018551">
    <property type="entry name" value="DUF2007"/>
</dbReference>
<accession>A0A1W9HVY9</accession>
<reference evidence="2 3" key="1">
    <citation type="journal article" date="2017" name="Water Res.">
        <title>Comammox in drinking water systems.</title>
        <authorList>
            <person name="Wang Y."/>
            <person name="Ma L."/>
            <person name="Mao Y."/>
            <person name="Jiang X."/>
            <person name="Xia Y."/>
            <person name="Yu K."/>
            <person name="Li B."/>
            <person name="Zhang T."/>
        </authorList>
    </citation>
    <scope>NUCLEOTIDE SEQUENCE [LARGE SCALE GENOMIC DNA]</scope>
    <source>
        <strain evidence="2">SG_bin8</strain>
    </source>
</reference>
<sequence>MLELLRSNDPVLISAAQALLDAAEIGHFLFDQHASIVEGSLGVLPRRLMIDRDDETAARRLLTQAGLGAELRHGGQ</sequence>
<dbReference type="SUPFAM" id="SSF54913">
    <property type="entry name" value="GlnB-like"/>
    <property type="match status" value="1"/>
</dbReference>